<keyword evidence="1 2" id="KW-0238">DNA-binding</keyword>
<evidence type="ECO:0000256" key="1">
    <source>
        <dbReference type="ARBA" id="ARBA00023125"/>
    </source>
</evidence>
<dbReference type="EMBL" id="JACCHK010000001">
    <property type="protein sequence ID" value="NYH41574.1"/>
    <property type="molecule type" value="Genomic_DNA"/>
</dbReference>
<evidence type="ECO:0000313" key="4">
    <source>
        <dbReference type="EMBL" id="NYH41574.1"/>
    </source>
</evidence>
<dbReference type="SUPFAM" id="SSF46689">
    <property type="entry name" value="Homeodomain-like"/>
    <property type="match status" value="1"/>
</dbReference>
<comment type="caution">
    <text evidence="4">The sequence shown here is derived from an EMBL/GenBank/DDBJ whole genome shotgun (WGS) entry which is preliminary data.</text>
</comment>
<evidence type="ECO:0000313" key="5">
    <source>
        <dbReference type="Proteomes" id="UP000523545"/>
    </source>
</evidence>
<dbReference type="GO" id="GO:0003677">
    <property type="term" value="F:DNA binding"/>
    <property type="evidence" value="ECO:0007669"/>
    <property type="project" value="UniProtKB-UniRule"/>
</dbReference>
<protein>
    <submittedName>
        <fullName evidence="4">AcrR family transcriptional regulator</fullName>
    </submittedName>
</protein>
<feature type="domain" description="HTH tetR-type" evidence="3">
    <location>
        <begin position="26"/>
        <end position="85"/>
    </location>
</feature>
<keyword evidence="5" id="KW-1185">Reference proteome</keyword>
<proteinExistence type="predicted"/>
<dbReference type="InterPro" id="IPR009057">
    <property type="entry name" value="Homeodomain-like_sf"/>
</dbReference>
<sequence length="211" mass="23295">MAVRGRGRMDGVEVASRVDGRTARAERTRAAIVEAHLALIGEGDLRPTGERIAERAGISLRTLWTNFKDMETLFEASGAEVLRQQDAAYRPVSPGLPLAKRVDAYCRQRARLLQLITPSARAAQMREPVSDQLHRNRLKHIDRVRDEVEELFAAELAQAGRGREQLLNALVAASMWPAWSMLRYGLGLGVDQARAVMTRTVGALLAEVSAD</sequence>
<evidence type="ECO:0000256" key="2">
    <source>
        <dbReference type="PROSITE-ProRule" id="PRU00335"/>
    </source>
</evidence>
<name>A0A7Y9WYP6_9ACTN</name>
<dbReference type="AlphaFoldDB" id="A0A7Y9WYP6"/>
<organism evidence="4 5">
    <name type="scientific">Micromonospora jinlongensis</name>
    <dbReference type="NCBI Taxonomy" id="1287877"/>
    <lineage>
        <taxon>Bacteria</taxon>
        <taxon>Bacillati</taxon>
        <taxon>Actinomycetota</taxon>
        <taxon>Actinomycetes</taxon>
        <taxon>Micromonosporales</taxon>
        <taxon>Micromonosporaceae</taxon>
        <taxon>Micromonospora</taxon>
    </lineage>
</organism>
<dbReference type="InterPro" id="IPR001647">
    <property type="entry name" value="HTH_TetR"/>
</dbReference>
<gene>
    <name evidence="4" type="ORF">HNR22_001301</name>
</gene>
<dbReference type="PROSITE" id="PS50977">
    <property type="entry name" value="HTH_TETR_2"/>
    <property type="match status" value="1"/>
</dbReference>
<feature type="DNA-binding region" description="H-T-H motif" evidence="2">
    <location>
        <begin position="48"/>
        <end position="67"/>
    </location>
</feature>
<dbReference type="Gene3D" id="1.10.357.10">
    <property type="entry name" value="Tetracycline Repressor, domain 2"/>
    <property type="match status" value="1"/>
</dbReference>
<reference evidence="4 5" key="1">
    <citation type="submission" date="2020-07" db="EMBL/GenBank/DDBJ databases">
        <title>Sequencing the genomes of 1000 actinobacteria strains.</title>
        <authorList>
            <person name="Klenk H.-P."/>
        </authorList>
    </citation>
    <scope>NUCLEOTIDE SEQUENCE [LARGE SCALE GENOMIC DNA]</scope>
    <source>
        <strain evidence="4 5">DSM 45876</strain>
    </source>
</reference>
<accession>A0A7Y9WYP6</accession>
<dbReference type="Proteomes" id="UP000523545">
    <property type="component" value="Unassembled WGS sequence"/>
</dbReference>
<evidence type="ECO:0000259" key="3">
    <source>
        <dbReference type="PROSITE" id="PS50977"/>
    </source>
</evidence>